<dbReference type="InterPro" id="IPR014756">
    <property type="entry name" value="Ig_E-set"/>
</dbReference>
<feature type="signal peptide" evidence="3">
    <location>
        <begin position="1"/>
        <end position="19"/>
    </location>
</feature>
<dbReference type="Proteomes" id="UP000189981">
    <property type="component" value="Unassembled WGS sequence"/>
</dbReference>
<dbReference type="InterPro" id="IPR013783">
    <property type="entry name" value="Ig-like_fold"/>
</dbReference>
<feature type="domain" description="Glycosyl hydrolase family 13 catalytic" evidence="4">
    <location>
        <begin position="126"/>
        <end position="525"/>
    </location>
</feature>
<evidence type="ECO:0000313" key="5">
    <source>
        <dbReference type="EMBL" id="SKB35413.1"/>
    </source>
</evidence>
<dbReference type="InterPro" id="IPR006047">
    <property type="entry name" value="GH13_cat_dom"/>
</dbReference>
<dbReference type="Gene3D" id="2.60.40.10">
    <property type="entry name" value="Immunoglobulins"/>
    <property type="match status" value="1"/>
</dbReference>
<keyword evidence="3" id="KW-0732">Signal</keyword>
<sequence length="615" mass="69921">MNKALLSILFFLTVLQASALEITRIEPASWWVGMKNTELQILVYGQNISKSKVSLSYPGVKIKDAVTVESPNYIFIYLDISAKAKPGTMNLVFTSGVEKLVQAYPLMPRAKTPGAAGFTSADVLYLITPDRFSNGNLTNDILENSTVNRKNANSRHGGDLLGIENHLDYIKDLGITTVWLNPVQENHMPGGSYHGYAITDFYRVDRRFGTNEEYRMFIEKAHSKGLKVVMDMIFNHSGSAHWWIKDLPSRDWLSSPDVYMGSNHNRWASLDSHAPKSEKDKLINGSFVRTMPDLNQQNRHLGTYLIQNSIWWIEYSRIDGIRQDTHFYADFDFMARWCKEVEAEYPDFNIVGETWFPGGTAASAWWQRNSSLNKKNSHLETVMDFNLVFRMQKAFDEESRSSDGDQAGLFTLYEIIAQDFLYADPDKVLIFLDNHDISRFIRKDEKDLNRYKQALAFLLTTRGIPQLFYGTELLMSGTKQEGDGQMRKDFPGGFPGDTVNAFTPEGRTDMQNEAWNYMQKLLLWRKSNSAVTSGSLQHYMPESNGVYVYARIKDEQRVLVILNGSNADKSLQMERFKESTGKYTAGKDIISGKSVDIQTPVSIPARGVMIIELGK</sequence>
<dbReference type="InterPro" id="IPR017853">
    <property type="entry name" value="GH"/>
</dbReference>
<dbReference type="SUPFAM" id="SSF81296">
    <property type="entry name" value="E set domains"/>
    <property type="match status" value="1"/>
</dbReference>
<dbReference type="AlphaFoldDB" id="A0A1T5ALD9"/>
<keyword evidence="2 5" id="KW-0326">Glycosidase</keyword>
<evidence type="ECO:0000259" key="4">
    <source>
        <dbReference type="SMART" id="SM00642"/>
    </source>
</evidence>
<dbReference type="Gene3D" id="2.60.40.1180">
    <property type="entry name" value="Golgi alpha-mannosidase II"/>
    <property type="match status" value="1"/>
</dbReference>
<dbReference type="SMART" id="SM00642">
    <property type="entry name" value="Aamy"/>
    <property type="match status" value="1"/>
</dbReference>
<evidence type="ECO:0000256" key="2">
    <source>
        <dbReference type="ARBA" id="ARBA00023295"/>
    </source>
</evidence>
<dbReference type="Gene3D" id="3.20.20.80">
    <property type="entry name" value="Glycosidases"/>
    <property type="match status" value="1"/>
</dbReference>
<evidence type="ECO:0000256" key="1">
    <source>
        <dbReference type="ARBA" id="ARBA00022801"/>
    </source>
</evidence>
<proteinExistence type="predicted"/>
<dbReference type="OrthoDB" id="9806009at2"/>
<keyword evidence="6" id="KW-1185">Reference proteome</keyword>
<keyword evidence="1" id="KW-0378">Hydrolase</keyword>
<dbReference type="RefSeq" id="WP_079702295.1">
    <property type="nucleotide sequence ID" value="NZ_FUYR01000001.1"/>
</dbReference>
<dbReference type="InterPro" id="IPR013780">
    <property type="entry name" value="Glyco_hydro_b"/>
</dbReference>
<organism evidence="5 6">
    <name type="scientific">Daejeonella lutea</name>
    <dbReference type="NCBI Taxonomy" id="572036"/>
    <lineage>
        <taxon>Bacteria</taxon>
        <taxon>Pseudomonadati</taxon>
        <taxon>Bacteroidota</taxon>
        <taxon>Sphingobacteriia</taxon>
        <taxon>Sphingobacteriales</taxon>
        <taxon>Sphingobacteriaceae</taxon>
        <taxon>Daejeonella</taxon>
    </lineage>
</organism>
<dbReference type="InterPro" id="IPR019492">
    <property type="entry name" value="Cyclo-malto-dextrinase_C"/>
</dbReference>
<dbReference type="SUPFAM" id="SSF51011">
    <property type="entry name" value="Glycosyl hydrolase domain"/>
    <property type="match status" value="1"/>
</dbReference>
<evidence type="ECO:0000256" key="3">
    <source>
        <dbReference type="SAM" id="SignalP"/>
    </source>
</evidence>
<dbReference type="PANTHER" id="PTHR10357:SF210">
    <property type="entry name" value="MALTODEXTRIN GLUCOSIDASE"/>
    <property type="match status" value="1"/>
</dbReference>
<dbReference type="Pfam" id="PF09087">
    <property type="entry name" value="Cyc-maltodext_N"/>
    <property type="match status" value="1"/>
</dbReference>
<dbReference type="GO" id="GO:0016798">
    <property type="term" value="F:hydrolase activity, acting on glycosyl bonds"/>
    <property type="evidence" value="ECO:0007669"/>
    <property type="project" value="UniProtKB-KW"/>
</dbReference>
<dbReference type="Pfam" id="PF10438">
    <property type="entry name" value="Cyc-maltodext_C"/>
    <property type="match status" value="1"/>
</dbReference>
<reference evidence="6" key="1">
    <citation type="submission" date="2017-02" db="EMBL/GenBank/DDBJ databases">
        <authorList>
            <person name="Varghese N."/>
            <person name="Submissions S."/>
        </authorList>
    </citation>
    <scope>NUCLEOTIDE SEQUENCE [LARGE SCALE GENOMIC DNA]</scope>
    <source>
        <strain evidence="6">DSM 22385</strain>
    </source>
</reference>
<dbReference type="EMBL" id="FUYR01000001">
    <property type="protein sequence ID" value="SKB35413.1"/>
    <property type="molecule type" value="Genomic_DNA"/>
</dbReference>
<dbReference type="GO" id="GO:0005975">
    <property type="term" value="P:carbohydrate metabolic process"/>
    <property type="evidence" value="ECO:0007669"/>
    <property type="project" value="InterPro"/>
</dbReference>
<dbReference type="CDD" id="cd11340">
    <property type="entry name" value="AmyAc_bac_CMD_like_3"/>
    <property type="match status" value="1"/>
</dbReference>
<accession>A0A1T5ALD9</accession>
<dbReference type="SUPFAM" id="SSF51445">
    <property type="entry name" value="(Trans)glycosidases"/>
    <property type="match status" value="1"/>
</dbReference>
<dbReference type="PANTHER" id="PTHR10357">
    <property type="entry name" value="ALPHA-AMYLASE FAMILY MEMBER"/>
    <property type="match status" value="1"/>
</dbReference>
<dbReference type="Pfam" id="PF00128">
    <property type="entry name" value="Alpha-amylase"/>
    <property type="match status" value="1"/>
</dbReference>
<dbReference type="InterPro" id="IPR015171">
    <property type="entry name" value="Cyc-maltodext_N"/>
</dbReference>
<evidence type="ECO:0000313" key="6">
    <source>
        <dbReference type="Proteomes" id="UP000189981"/>
    </source>
</evidence>
<dbReference type="STRING" id="572036.SAMN05661099_0821"/>
<feature type="chain" id="PRO_5010560535" evidence="3">
    <location>
        <begin position="20"/>
        <end position="615"/>
    </location>
</feature>
<gene>
    <name evidence="5" type="ORF">SAMN05661099_0821</name>
</gene>
<protein>
    <submittedName>
        <fullName evidence="5">Glycosidase</fullName>
    </submittedName>
</protein>
<name>A0A1T5ALD9_9SPHI</name>